<protein>
    <recommendedName>
        <fullName evidence="2">Integrase catalytic domain-containing protein</fullName>
    </recommendedName>
</protein>
<keyword evidence="4" id="KW-1185">Reference proteome</keyword>
<evidence type="ECO:0000259" key="2">
    <source>
        <dbReference type="PROSITE" id="PS50994"/>
    </source>
</evidence>
<feature type="compositionally biased region" description="Basic and acidic residues" evidence="1">
    <location>
        <begin position="494"/>
        <end position="506"/>
    </location>
</feature>
<accession>A0ABN9UAY8</accession>
<dbReference type="Gene3D" id="3.30.420.10">
    <property type="entry name" value="Ribonuclease H-like superfamily/Ribonuclease H"/>
    <property type="match status" value="1"/>
</dbReference>
<dbReference type="PROSITE" id="PS50994">
    <property type="entry name" value="INTEGRASE"/>
    <property type="match status" value="1"/>
</dbReference>
<proteinExistence type="predicted"/>
<comment type="caution">
    <text evidence="3">The sequence shown here is derived from an EMBL/GenBank/DDBJ whole genome shotgun (WGS) entry which is preliminary data.</text>
</comment>
<dbReference type="InterPro" id="IPR012337">
    <property type="entry name" value="RNaseH-like_sf"/>
</dbReference>
<evidence type="ECO:0000256" key="1">
    <source>
        <dbReference type="SAM" id="MobiDB-lite"/>
    </source>
</evidence>
<feature type="non-terminal residue" evidence="3">
    <location>
        <position position="782"/>
    </location>
</feature>
<feature type="domain" description="Integrase catalytic" evidence="2">
    <location>
        <begin position="132"/>
        <end position="303"/>
    </location>
</feature>
<feature type="region of interest" description="Disordered" evidence="1">
    <location>
        <begin position="749"/>
        <end position="782"/>
    </location>
</feature>
<reference evidence="3" key="1">
    <citation type="submission" date="2023-10" db="EMBL/GenBank/DDBJ databases">
        <authorList>
            <person name="Chen Y."/>
            <person name="Shah S."/>
            <person name="Dougan E. K."/>
            <person name="Thang M."/>
            <person name="Chan C."/>
        </authorList>
    </citation>
    <scope>NUCLEOTIDE SEQUENCE [LARGE SCALE GENOMIC DNA]</scope>
</reference>
<feature type="region of interest" description="Disordered" evidence="1">
    <location>
        <begin position="283"/>
        <end position="315"/>
    </location>
</feature>
<gene>
    <name evidence="3" type="ORF">PCOR1329_LOCUS46873</name>
</gene>
<dbReference type="InterPro" id="IPR036397">
    <property type="entry name" value="RNaseH_sf"/>
</dbReference>
<evidence type="ECO:0000313" key="3">
    <source>
        <dbReference type="EMBL" id="CAK0856486.1"/>
    </source>
</evidence>
<feature type="region of interest" description="Disordered" evidence="1">
    <location>
        <begin position="426"/>
        <end position="509"/>
    </location>
</feature>
<dbReference type="SUPFAM" id="SSF53098">
    <property type="entry name" value="Ribonuclease H-like"/>
    <property type="match status" value="1"/>
</dbReference>
<organism evidence="3 4">
    <name type="scientific">Prorocentrum cordatum</name>
    <dbReference type="NCBI Taxonomy" id="2364126"/>
    <lineage>
        <taxon>Eukaryota</taxon>
        <taxon>Sar</taxon>
        <taxon>Alveolata</taxon>
        <taxon>Dinophyceae</taxon>
        <taxon>Prorocentrales</taxon>
        <taxon>Prorocentraceae</taxon>
        <taxon>Prorocentrum</taxon>
    </lineage>
</organism>
<name>A0ABN9UAY8_9DINO</name>
<dbReference type="InterPro" id="IPR001584">
    <property type="entry name" value="Integrase_cat-core"/>
</dbReference>
<dbReference type="EMBL" id="CAUYUJ010015639">
    <property type="protein sequence ID" value="CAK0856486.1"/>
    <property type="molecule type" value="Genomic_DNA"/>
</dbReference>
<dbReference type="Proteomes" id="UP001189429">
    <property type="component" value="Unassembled WGS sequence"/>
</dbReference>
<evidence type="ECO:0000313" key="4">
    <source>
        <dbReference type="Proteomes" id="UP001189429"/>
    </source>
</evidence>
<sequence>MTGYDAFVDQCAYGLMALDSAGRRLGPIKNPTNVRTTKLRMYEGLWKTCSCKEKQVSLEGGHNKHGVENYPRKMAFQEDLDKTEYKIMWKALLEKFTIEEVKWVEKAHIQMGHPSSEALAAALKEMNASVRVARIPRDRGFNYTVDIDTFHVVWKDKHKMILTIMDESSRFEVDTVVKDEKATTEIKALEKHGINLAGAPAKTRADQSGAHVSDEFTEWCDGRQIKLQLIPRDAHHRLGIVERNHRVQREQIARYHEDHPEDSLKLAVRMTCDARNQLRNVESFTPSQRALGRQPKNLGSLSDEPATTGDLGDHDEGFYRNLARRRDAGKAILAANVARAVRGALAATNRVEYTDGPDKLRQSVLWCVHGQDEDRGLPLSTAEQVLEKLRNVSGSTNYADHTGGAIGQPEDYEDEHFPMEMDRQGVDTDGQVEETEAERQAAEMQVPAASEPPRPDTSGDASQDAGSPEKERETTPAGPGQEHVETEQTTSRTAAEKSKAEEHTAENGDELLDAINAARRLVGLRPLPKQPKQTDVAKATSAASGSEGDELLLLYEDVDTDGVKEASTRMILQGFHLEEVTSTNVEKASPTLTRLARFLILLILCQQAWKMVAADVKSAFLQAKDIREHGVRIVSRPTKDIRRRLAKMMVLQDGEILQMLKPACSDVRAPTQWNQTITEATFEIGFLQHALDNCFPVAQPEVQVRQVGVPISIVFCDMENTQSFSRDEIEVKAEAYIHEVKPISIEKTRRMHPDDPCTPNEISQLSGLNGAMQRPASQCMVQ</sequence>